<evidence type="ECO:0000256" key="1">
    <source>
        <dbReference type="SAM" id="Phobius"/>
    </source>
</evidence>
<dbReference type="GO" id="GO:0006508">
    <property type="term" value="P:proteolysis"/>
    <property type="evidence" value="ECO:0007669"/>
    <property type="project" value="UniProtKB-KW"/>
</dbReference>
<keyword evidence="3" id="KW-0645">Protease</keyword>
<dbReference type="Proteomes" id="UP000574276">
    <property type="component" value="Unassembled WGS sequence"/>
</dbReference>
<feature type="transmembrane region" description="Helical" evidence="1">
    <location>
        <begin position="202"/>
        <end position="228"/>
    </location>
</feature>
<reference evidence="3 4" key="1">
    <citation type="submission" date="2020-07" db="EMBL/GenBank/DDBJ databases">
        <title>Characterization and genome sequencing of isolate MD1, a novel member within the family Lachnospiraceae.</title>
        <authorList>
            <person name="Rettenmaier R."/>
            <person name="Di Bello L."/>
            <person name="Zinser C."/>
            <person name="Scheitz K."/>
            <person name="Liebl W."/>
            <person name="Zverlov V."/>
        </authorList>
    </citation>
    <scope>NUCLEOTIDE SEQUENCE [LARGE SCALE GENOMIC DNA]</scope>
    <source>
        <strain evidence="3 4">MD1</strain>
    </source>
</reference>
<sequence>MMISYIVYTILFLNFLLEPIFNHFELLRVKKEPNRRLKYYYMSVIGLCVPIFLILLLVLIREITLSDLGLKPIHIGKDLFNIWFSYVILLVSALYMICIIYHIICMKISVQYRKAYYAKVRQSNSSEAVLDILLPVTSKEKKLWGFVSLVAGVCEEILFRGFLLHFVSELFPNLSIIIVIIIISFVFGLWHTYQGLKGMFMTFLISIFFSLFYISIGSIIPVIILHVIMDLSAKDAGTAEDFL</sequence>
<feature type="domain" description="CAAX prenyl protease 2/Lysostaphin resistance protein A-like" evidence="2">
    <location>
        <begin position="144"/>
        <end position="231"/>
    </location>
</feature>
<feature type="transmembrane region" description="Helical" evidence="1">
    <location>
        <begin position="170"/>
        <end position="190"/>
    </location>
</feature>
<dbReference type="AlphaFoldDB" id="A0A839JY72"/>
<dbReference type="EMBL" id="JACEGA010000001">
    <property type="protein sequence ID" value="MBB2182178.1"/>
    <property type="molecule type" value="Genomic_DNA"/>
</dbReference>
<dbReference type="GO" id="GO:0080120">
    <property type="term" value="P:CAAX-box protein maturation"/>
    <property type="evidence" value="ECO:0007669"/>
    <property type="project" value="UniProtKB-ARBA"/>
</dbReference>
<dbReference type="Pfam" id="PF02517">
    <property type="entry name" value="Rce1-like"/>
    <property type="match status" value="1"/>
</dbReference>
<feature type="transmembrane region" description="Helical" evidence="1">
    <location>
        <begin position="6"/>
        <end position="27"/>
    </location>
</feature>
<feature type="transmembrane region" description="Helical" evidence="1">
    <location>
        <begin position="39"/>
        <end position="60"/>
    </location>
</feature>
<gene>
    <name evidence="3" type="ORF">H0486_04725</name>
</gene>
<evidence type="ECO:0000313" key="4">
    <source>
        <dbReference type="Proteomes" id="UP000574276"/>
    </source>
</evidence>
<dbReference type="GO" id="GO:0004175">
    <property type="term" value="F:endopeptidase activity"/>
    <property type="evidence" value="ECO:0007669"/>
    <property type="project" value="UniProtKB-ARBA"/>
</dbReference>
<organism evidence="3 4">
    <name type="scientific">Variimorphobacter saccharofermentans</name>
    <dbReference type="NCBI Taxonomy" id="2755051"/>
    <lineage>
        <taxon>Bacteria</taxon>
        <taxon>Bacillati</taxon>
        <taxon>Bacillota</taxon>
        <taxon>Clostridia</taxon>
        <taxon>Lachnospirales</taxon>
        <taxon>Lachnospiraceae</taxon>
        <taxon>Variimorphobacter</taxon>
    </lineage>
</organism>
<feature type="transmembrane region" description="Helical" evidence="1">
    <location>
        <begin position="80"/>
        <end position="104"/>
    </location>
</feature>
<comment type="caution">
    <text evidence="3">The sequence shown here is derived from an EMBL/GenBank/DDBJ whole genome shotgun (WGS) entry which is preliminary data.</text>
</comment>
<dbReference type="RefSeq" id="WP_228351906.1">
    <property type="nucleotide sequence ID" value="NZ_JACEGA010000001.1"/>
</dbReference>
<dbReference type="GO" id="GO:0008237">
    <property type="term" value="F:metallopeptidase activity"/>
    <property type="evidence" value="ECO:0007669"/>
    <property type="project" value="UniProtKB-KW"/>
</dbReference>
<proteinExistence type="predicted"/>
<evidence type="ECO:0000259" key="2">
    <source>
        <dbReference type="Pfam" id="PF02517"/>
    </source>
</evidence>
<keyword evidence="1" id="KW-0812">Transmembrane</keyword>
<protein>
    <submittedName>
        <fullName evidence="3">CPBP family intramembrane metalloprotease</fullName>
    </submittedName>
</protein>
<keyword evidence="1" id="KW-0472">Membrane</keyword>
<keyword evidence="3" id="KW-0378">Hydrolase</keyword>
<dbReference type="InterPro" id="IPR003675">
    <property type="entry name" value="Rce1/LyrA-like_dom"/>
</dbReference>
<name>A0A839JY72_9FIRM</name>
<keyword evidence="4" id="KW-1185">Reference proteome</keyword>
<keyword evidence="1" id="KW-1133">Transmembrane helix</keyword>
<keyword evidence="3" id="KW-0482">Metalloprotease</keyword>
<accession>A0A839JY72</accession>
<evidence type="ECO:0000313" key="3">
    <source>
        <dbReference type="EMBL" id="MBB2182178.1"/>
    </source>
</evidence>